<dbReference type="InterPro" id="IPR025714">
    <property type="entry name" value="Methyltranfer_dom"/>
</dbReference>
<reference evidence="3" key="1">
    <citation type="submission" date="2016-04" db="EMBL/GenBank/DDBJ databases">
        <authorList>
            <person name="Nguyen H.D."/>
            <person name="Samba Siva P."/>
            <person name="Cullis J."/>
            <person name="Levesque C.A."/>
            <person name="Hambleton S."/>
        </authorList>
    </citation>
    <scope>NUCLEOTIDE SEQUENCE</scope>
    <source>
        <strain evidence="3">DAOMC 236422</strain>
    </source>
</reference>
<dbReference type="GO" id="GO:0003676">
    <property type="term" value="F:nucleic acid binding"/>
    <property type="evidence" value="ECO:0007669"/>
    <property type="project" value="InterPro"/>
</dbReference>
<dbReference type="PANTHER" id="PTHR18895">
    <property type="entry name" value="HEMK METHYLTRANSFERASE"/>
    <property type="match status" value="1"/>
</dbReference>
<dbReference type="CDD" id="cd02440">
    <property type="entry name" value="AdoMet_MTases"/>
    <property type="match status" value="1"/>
</dbReference>
<organism evidence="3 4">
    <name type="scientific">Tilletia walkeri</name>
    <dbReference type="NCBI Taxonomy" id="117179"/>
    <lineage>
        <taxon>Eukaryota</taxon>
        <taxon>Fungi</taxon>
        <taxon>Dikarya</taxon>
        <taxon>Basidiomycota</taxon>
        <taxon>Ustilaginomycotina</taxon>
        <taxon>Exobasidiomycetes</taxon>
        <taxon>Tilletiales</taxon>
        <taxon>Tilletiaceae</taxon>
        <taxon>Tilletia</taxon>
    </lineage>
</organism>
<accession>A0A8X7T6A2</accession>
<dbReference type="InterPro" id="IPR050320">
    <property type="entry name" value="N5-glutamine_MTase"/>
</dbReference>
<reference evidence="3" key="2">
    <citation type="journal article" date="2019" name="IMA Fungus">
        <title>Genome sequencing and comparison of five Tilletia species to identify candidate genes for the detection of regulated species infecting wheat.</title>
        <authorList>
            <person name="Nguyen H.D.T."/>
            <person name="Sultana T."/>
            <person name="Kesanakurti P."/>
            <person name="Hambleton S."/>
        </authorList>
    </citation>
    <scope>NUCLEOTIDE SEQUENCE</scope>
    <source>
        <strain evidence="3">DAOMC 236422</strain>
    </source>
</reference>
<name>A0A8X7T6A2_9BASI</name>
<dbReference type="PANTHER" id="PTHR18895:SF74">
    <property type="entry name" value="MTRF1L RELEASE FACTOR GLUTAMINE METHYLTRANSFERASE"/>
    <property type="match status" value="1"/>
</dbReference>
<dbReference type="PROSITE" id="PS00092">
    <property type="entry name" value="N6_MTASE"/>
    <property type="match status" value="1"/>
</dbReference>
<protein>
    <recommendedName>
        <fullName evidence="2">Methyltransferase domain-containing protein</fullName>
    </recommendedName>
</protein>
<sequence length="262" mass="28835">MRVASSLQDHLHLISADRGGRSIDVRILDLCTGSGCIAVLLAHRLHKLASKPSLSSLKWQVMGIDISPIALQLATQNASLMNLPTQSIHFHQADIFSPQQMDNIFHLTFGPSSSPPNHAVQVNMILSNPPYITPADYASSSPAQIDASVREWEDIRALVSVHPDHLHQVVSQAKDEDEKAGLTFYRRINSLMTRHAALLPPSSSTLPRLVLEVGHQGQAQRVVDIFSNPPLSISKERSSPQPPSPPRIQRDAWGVDRVVEVF</sequence>
<dbReference type="GO" id="GO:0032259">
    <property type="term" value="P:methylation"/>
    <property type="evidence" value="ECO:0007669"/>
    <property type="project" value="InterPro"/>
</dbReference>
<comment type="caution">
    <text evidence="3">The sequence shown here is derived from an EMBL/GenBank/DDBJ whole genome shotgun (WGS) entry which is preliminary data.</text>
</comment>
<dbReference type="Proteomes" id="UP000078113">
    <property type="component" value="Unassembled WGS sequence"/>
</dbReference>
<evidence type="ECO:0000313" key="3">
    <source>
        <dbReference type="EMBL" id="KAE8269653.1"/>
    </source>
</evidence>
<evidence type="ECO:0000256" key="1">
    <source>
        <dbReference type="SAM" id="MobiDB-lite"/>
    </source>
</evidence>
<dbReference type="Gene3D" id="3.40.50.150">
    <property type="entry name" value="Vaccinia Virus protein VP39"/>
    <property type="match status" value="1"/>
</dbReference>
<dbReference type="AlphaFoldDB" id="A0A8X7T6A2"/>
<evidence type="ECO:0000313" key="4">
    <source>
        <dbReference type="Proteomes" id="UP000078113"/>
    </source>
</evidence>
<feature type="domain" description="Methyltransferase" evidence="2">
    <location>
        <begin position="25"/>
        <end position="106"/>
    </location>
</feature>
<dbReference type="SUPFAM" id="SSF53335">
    <property type="entry name" value="S-adenosyl-L-methionine-dependent methyltransferases"/>
    <property type="match status" value="1"/>
</dbReference>
<dbReference type="InterPro" id="IPR002052">
    <property type="entry name" value="DNA_methylase_N6_adenine_CS"/>
</dbReference>
<dbReference type="Pfam" id="PF13847">
    <property type="entry name" value="Methyltransf_31"/>
    <property type="match status" value="1"/>
</dbReference>
<dbReference type="GO" id="GO:0008168">
    <property type="term" value="F:methyltransferase activity"/>
    <property type="evidence" value="ECO:0007669"/>
    <property type="project" value="InterPro"/>
</dbReference>
<proteinExistence type="predicted"/>
<dbReference type="GO" id="GO:0005739">
    <property type="term" value="C:mitochondrion"/>
    <property type="evidence" value="ECO:0007669"/>
    <property type="project" value="TreeGrafter"/>
</dbReference>
<evidence type="ECO:0000259" key="2">
    <source>
        <dbReference type="Pfam" id="PF13847"/>
    </source>
</evidence>
<feature type="region of interest" description="Disordered" evidence="1">
    <location>
        <begin position="230"/>
        <end position="249"/>
    </location>
</feature>
<dbReference type="InterPro" id="IPR029063">
    <property type="entry name" value="SAM-dependent_MTases_sf"/>
</dbReference>
<gene>
    <name evidence="3" type="ORF">A4X09_0g2687</name>
</gene>
<dbReference type="EMBL" id="LWDG02000084">
    <property type="protein sequence ID" value="KAE8269653.1"/>
    <property type="molecule type" value="Genomic_DNA"/>
</dbReference>
<keyword evidence="4" id="KW-1185">Reference proteome</keyword>